<evidence type="ECO:0000256" key="2">
    <source>
        <dbReference type="ARBA" id="ARBA00023125"/>
    </source>
</evidence>
<gene>
    <name evidence="6" type="ORF">IF188_05340</name>
</gene>
<evidence type="ECO:0000256" key="3">
    <source>
        <dbReference type="ARBA" id="ARBA00023163"/>
    </source>
</evidence>
<dbReference type="Pfam" id="PF00440">
    <property type="entry name" value="TetR_N"/>
    <property type="match status" value="1"/>
</dbReference>
<dbReference type="PANTHER" id="PTHR30055:SF238">
    <property type="entry name" value="MYCOFACTOCIN BIOSYNTHESIS TRANSCRIPTIONAL REGULATOR MFTR-RELATED"/>
    <property type="match status" value="1"/>
</dbReference>
<keyword evidence="2 4" id="KW-0238">DNA-binding</keyword>
<dbReference type="PROSITE" id="PS50977">
    <property type="entry name" value="HTH_TETR_2"/>
    <property type="match status" value="1"/>
</dbReference>
<name>A0ABR8NL49_9MICO</name>
<dbReference type="InterPro" id="IPR050109">
    <property type="entry name" value="HTH-type_TetR-like_transc_reg"/>
</dbReference>
<feature type="domain" description="HTH tetR-type" evidence="5">
    <location>
        <begin position="1"/>
        <end position="55"/>
    </location>
</feature>
<feature type="DNA-binding region" description="H-T-H motif" evidence="4">
    <location>
        <begin position="18"/>
        <end position="37"/>
    </location>
</feature>
<dbReference type="InterPro" id="IPR009057">
    <property type="entry name" value="Homeodomain-like_sf"/>
</dbReference>
<dbReference type="Gene3D" id="1.10.357.10">
    <property type="entry name" value="Tetracycline Repressor, domain 2"/>
    <property type="match status" value="1"/>
</dbReference>
<dbReference type="EMBL" id="JACXZS010000002">
    <property type="protein sequence ID" value="MBD3941123.1"/>
    <property type="molecule type" value="Genomic_DNA"/>
</dbReference>
<dbReference type="InterPro" id="IPR001647">
    <property type="entry name" value="HTH_TetR"/>
</dbReference>
<dbReference type="Proteomes" id="UP000598426">
    <property type="component" value="Unassembled WGS sequence"/>
</dbReference>
<keyword evidence="1" id="KW-0805">Transcription regulation</keyword>
<dbReference type="PRINTS" id="PR00455">
    <property type="entry name" value="HTHTETR"/>
</dbReference>
<dbReference type="RefSeq" id="WP_191170733.1">
    <property type="nucleotide sequence ID" value="NZ_JACXZS010000002.1"/>
</dbReference>
<dbReference type="SUPFAM" id="SSF46689">
    <property type="entry name" value="Homeodomain-like"/>
    <property type="match status" value="1"/>
</dbReference>
<evidence type="ECO:0000313" key="7">
    <source>
        <dbReference type="Proteomes" id="UP000598426"/>
    </source>
</evidence>
<accession>A0ABR8NL49</accession>
<dbReference type="Gene3D" id="1.10.10.60">
    <property type="entry name" value="Homeodomain-like"/>
    <property type="match status" value="1"/>
</dbReference>
<comment type="caution">
    <text evidence="6">The sequence shown here is derived from an EMBL/GenBank/DDBJ whole genome shotgun (WGS) entry which is preliminary data.</text>
</comment>
<dbReference type="PROSITE" id="PS01081">
    <property type="entry name" value="HTH_TETR_1"/>
    <property type="match status" value="1"/>
</dbReference>
<evidence type="ECO:0000259" key="5">
    <source>
        <dbReference type="PROSITE" id="PS50977"/>
    </source>
</evidence>
<keyword evidence="3" id="KW-0804">Transcription</keyword>
<evidence type="ECO:0000256" key="1">
    <source>
        <dbReference type="ARBA" id="ARBA00023015"/>
    </source>
</evidence>
<dbReference type="Pfam" id="PF17754">
    <property type="entry name" value="TetR_C_14"/>
    <property type="match status" value="1"/>
</dbReference>
<protein>
    <submittedName>
        <fullName evidence="6">Helix-turn-helix transcriptional regulator</fullName>
    </submittedName>
</protein>
<sequence>MQSIALDLFEQRGYDRVSVADIARGAEVAERTIYRHFGTKERLVLLDELDEMAGAQIARLAADRDLREATRLAVRGLRQSPEVTPQQWADSFRRLRLIYREPALRAAMASAMDTLTAELARAVAVERGLARDDRPTHAGVAAVFASLEVACQGALDEATPEALEREILLCLDALDRF</sequence>
<evidence type="ECO:0000256" key="4">
    <source>
        <dbReference type="PROSITE-ProRule" id="PRU00335"/>
    </source>
</evidence>
<organism evidence="6 7">
    <name type="scientific">Microbacterium helvum</name>
    <dbReference type="NCBI Taxonomy" id="2773713"/>
    <lineage>
        <taxon>Bacteria</taxon>
        <taxon>Bacillati</taxon>
        <taxon>Actinomycetota</taxon>
        <taxon>Actinomycetes</taxon>
        <taxon>Micrococcales</taxon>
        <taxon>Microbacteriaceae</taxon>
        <taxon>Microbacterium</taxon>
    </lineage>
</organism>
<dbReference type="InterPro" id="IPR023772">
    <property type="entry name" value="DNA-bd_HTH_TetR-type_CS"/>
</dbReference>
<dbReference type="InterPro" id="IPR041347">
    <property type="entry name" value="MftR_C"/>
</dbReference>
<keyword evidence="7" id="KW-1185">Reference proteome</keyword>
<reference evidence="6 7" key="1">
    <citation type="submission" date="2020-09" db="EMBL/GenBank/DDBJ databases">
        <title>Isolation and identification of active actinomycetes.</title>
        <authorList>
            <person name="Li X."/>
        </authorList>
    </citation>
    <scope>NUCLEOTIDE SEQUENCE [LARGE SCALE GENOMIC DNA]</scope>
    <source>
        <strain evidence="6 7">NEAU-LLC</strain>
    </source>
</reference>
<proteinExistence type="predicted"/>
<dbReference type="PANTHER" id="PTHR30055">
    <property type="entry name" value="HTH-TYPE TRANSCRIPTIONAL REGULATOR RUTR"/>
    <property type="match status" value="1"/>
</dbReference>
<evidence type="ECO:0000313" key="6">
    <source>
        <dbReference type="EMBL" id="MBD3941123.1"/>
    </source>
</evidence>